<evidence type="ECO:0000313" key="10">
    <source>
        <dbReference type="RefSeq" id="XP_015176869.1"/>
    </source>
</evidence>
<dbReference type="InterPro" id="IPR007052">
    <property type="entry name" value="CS_dom"/>
</dbReference>
<dbReference type="InterPro" id="IPR008978">
    <property type="entry name" value="HSP20-like_chaperone"/>
</dbReference>
<evidence type="ECO:0000256" key="3">
    <source>
        <dbReference type="ARBA" id="ARBA00022741"/>
    </source>
</evidence>
<dbReference type="SUPFAM" id="SSF49764">
    <property type="entry name" value="HSP20-like chaperones"/>
    <property type="match status" value="1"/>
</dbReference>
<dbReference type="Proteomes" id="UP000694924">
    <property type="component" value="Unplaced"/>
</dbReference>
<organism evidence="9 10">
    <name type="scientific">Polistes dominula</name>
    <name type="common">European paper wasp</name>
    <name type="synonym">Vespa dominula</name>
    <dbReference type="NCBI Taxonomy" id="743375"/>
    <lineage>
        <taxon>Eukaryota</taxon>
        <taxon>Metazoa</taxon>
        <taxon>Ecdysozoa</taxon>
        <taxon>Arthropoda</taxon>
        <taxon>Hexapoda</taxon>
        <taxon>Insecta</taxon>
        <taxon>Pterygota</taxon>
        <taxon>Neoptera</taxon>
        <taxon>Endopterygota</taxon>
        <taxon>Hymenoptera</taxon>
        <taxon>Apocrita</taxon>
        <taxon>Aculeata</taxon>
        <taxon>Vespoidea</taxon>
        <taxon>Vespidae</taxon>
        <taxon>Polistinae</taxon>
        <taxon>Polistini</taxon>
        <taxon>Polistes</taxon>
    </lineage>
</organism>
<dbReference type="GeneID" id="107066599"/>
<keyword evidence="5 10" id="KW-0347">Helicase</keyword>
<dbReference type="Gene3D" id="2.60.40.790">
    <property type="match status" value="1"/>
</dbReference>
<proteinExistence type="predicted"/>
<keyword evidence="3" id="KW-0547">Nucleotide-binding</keyword>
<evidence type="ECO:0000259" key="8">
    <source>
        <dbReference type="PROSITE" id="PS51203"/>
    </source>
</evidence>
<evidence type="ECO:0000256" key="1">
    <source>
        <dbReference type="ARBA" id="ARBA00012552"/>
    </source>
</evidence>
<keyword evidence="6" id="KW-0067">ATP-binding</keyword>
<accession>A0ABM1I9I2</accession>
<gene>
    <name evidence="10" type="primary">LOC107066599</name>
</gene>
<sequence length="164" mass="19648">MDCPPLVNLFNNPKIMWYQTDTTIVIRIMLQDVKDYFLKVEVDHLQFSTILNNKEYYVNLYLFGSVVPEKTIHVNLEREIKIILIKAFKWLPWLRLQYHKEKSPYIILDTEHLYETNYSMDENRLIMIDESPKLAESLRKENILPEIVDDDSESSDGWMDDIFL</sequence>
<dbReference type="PROSITE" id="PS51203">
    <property type="entry name" value="CS"/>
    <property type="match status" value="1"/>
</dbReference>
<protein>
    <recommendedName>
        <fullName evidence="1">RNA helicase</fullName>
        <ecNumber evidence="1">3.6.4.13</ecNumber>
    </recommendedName>
</protein>
<dbReference type="PANTHER" id="PTHR22655:SF2">
    <property type="entry name" value="ATP-DEPENDENT RNA HELICASE TDRD12-RELATED"/>
    <property type="match status" value="1"/>
</dbReference>
<keyword evidence="2" id="KW-0677">Repeat</keyword>
<keyword evidence="4" id="KW-0378">Hydrolase</keyword>
<dbReference type="Pfam" id="PF04969">
    <property type="entry name" value="CS"/>
    <property type="match status" value="1"/>
</dbReference>
<evidence type="ECO:0000256" key="5">
    <source>
        <dbReference type="ARBA" id="ARBA00022806"/>
    </source>
</evidence>
<evidence type="ECO:0000256" key="4">
    <source>
        <dbReference type="ARBA" id="ARBA00022801"/>
    </source>
</evidence>
<name>A0ABM1I9I2_POLDO</name>
<dbReference type="RefSeq" id="XP_015176869.1">
    <property type="nucleotide sequence ID" value="XM_015321383.1"/>
</dbReference>
<feature type="domain" description="CS" evidence="8">
    <location>
        <begin position="10"/>
        <end position="97"/>
    </location>
</feature>
<reference evidence="10" key="1">
    <citation type="submission" date="2025-08" db="UniProtKB">
        <authorList>
            <consortium name="RefSeq"/>
        </authorList>
    </citation>
    <scope>IDENTIFICATION</scope>
    <source>
        <tissue evidence="10">Whole body</tissue>
    </source>
</reference>
<evidence type="ECO:0000256" key="6">
    <source>
        <dbReference type="ARBA" id="ARBA00022840"/>
    </source>
</evidence>
<comment type="catalytic activity">
    <reaction evidence="7">
        <text>ATP + H2O = ADP + phosphate + H(+)</text>
        <dbReference type="Rhea" id="RHEA:13065"/>
        <dbReference type="ChEBI" id="CHEBI:15377"/>
        <dbReference type="ChEBI" id="CHEBI:15378"/>
        <dbReference type="ChEBI" id="CHEBI:30616"/>
        <dbReference type="ChEBI" id="CHEBI:43474"/>
        <dbReference type="ChEBI" id="CHEBI:456216"/>
        <dbReference type="EC" id="3.6.4.13"/>
    </reaction>
</comment>
<evidence type="ECO:0000313" key="9">
    <source>
        <dbReference type="Proteomes" id="UP000694924"/>
    </source>
</evidence>
<evidence type="ECO:0000256" key="7">
    <source>
        <dbReference type="ARBA" id="ARBA00047984"/>
    </source>
</evidence>
<dbReference type="GO" id="GO:0004386">
    <property type="term" value="F:helicase activity"/>
    <property type="evidence" value="ECO:0007669"/>
    <property type="project" value="UniProtKB-KW"/>
</dbReference>
<dbReference type="PANTHER" id="PTHR22655">
    <property type="entry name" value="ATP-DEPENDENT RNA HELICASE TDRD12-RELATED"/>
    <property type="match status" value="1"/>
</dbReference>
<dbReference type="EC" id="3.6.4.13" evidence="1"/>
<keyword evidence="9" id="KW-1185">Reference proteome</keyword>
<evidence type="ECO:0000256" key="2">
    <source>
        <dbReference type="ARBA" id="ARBA00022737"/>
    </source>
</evidence>